<dbReference type="EMBL" id="CAJOBD010002727">
    <property type="protein sequence ID" value="CAF3903777.1"/>
    <property type="molecule type" value="Genomic_DNA"/>
</dbReference>
<keyword evidence="3" id="KW-0436">Ligase</keyword>
<comment type="similarity">
    <text evidence="1">Belongs to the class-I aminoacyl-tRNA synthetase family.</text>
</comment>
<dbReference type="EMBL" id="CAJNOT010002958">
    <property type="protein sequence ID" value="CAF1355105.1"/>
    <property type="molecule type" value="Genomic_DNA"/>
</dbReference>
<dbReference type="GO" id="GO:0004823">
    <property type="term" value="F:leucine-tRNA ligase activity"/>
    <property type="evidence" value="ECO:0007669"/>
    <property type="project" value="UniProtKB-EC"/>
</dbReference>
<keyword evidence="7" id="KW-0030">Aminoacyl-tRNA synthetase</keyword>
<comment type="caution">
    <text evidence="10">The sequence shown here is derived from an EMBL/GenBank/DDBJ whole genome shotgun (WGS) entry which is preliminary data.</text>
</comment>
<dbReference type="GO" id="GO:0032543">
    <property type="term" value="P:mitochondrial translation"/>
    <property type="evidence" value="ECO:0007669"/>
    <property type="project" value="TreeGrafter"/>
</dbReference>
<dbReference type="Proteomes" id="UP000663882">
    <property type="component" value="Unassembled WGS sequence"/>
</dbReference>
<dbReference type="GO" id="GO:0005524">
    <property type="term" value="F:ATP binding"/>
    <property type="evidence" value="ECO:0007669"/>
    <property type="project" value="UniProtKB-KW"/>
</dbReference>
<dbReference type="GO" id="GO:0005739">
    <property type="term" value="C:mitochondrion"/>
    <property type="evidence" value="ECO:0007669"/>
    <property type="project" value="TreeGrafter"/>
</dbReference>
<proteinExistence type="inferred from homology"/>
<evidence type="ECO:0000256" key="4">
    <source>
        <dbReference type="ARBA" id="ARBA00022741"/>
    </source>
</evidence>
<evidence type="ECO:0000256" key="3">
    <source>
        <dbReference type="ARBA" id="ARBA00022598"/>
    </source>
</evidence>
<organism evidence="10 14">
    <name type="scientific">Rotaria sordida</name>
    <dbReference type="NCBI Taxonomy" id="392033"/>
    <lineage>
        <taxon>Eukaryota</taxon>
        <taxon>Metazoa</taxon>
        <taxon>Spiralia</taxon>
        <taxon>Gnathifera</taxon>
        <taxon>Rotifera</taxon>
        <taxon>Eurotatoria</taxon>
        <taxon>Bdelloidea</taxon>
        <taxon>Philodinida</taxon>
        <taxon>Philodinidae</taxon>
        <taxon>Rotaria</taxon>
    </lineage>
</organism>
<keyword evidence="5" id="KW-0067">ATP-binding</keyword>
<evidence type="ECO:0000256" key="5">
    <source>
        <dbReference type="ARBA" id="ARBA00022840"/>
    </source>
</evidence>
<dbReference type="SUPFAM" id="SSF52374">
    <property type="entry name" value="Nucleotidylyl transferase"/>
    <property type="match status" value="1"/>
</dbReference>
<evidence type="ECO:0000256" key="7">
    <source>
        <dbReference type="ARBA" id="ARBA00023146"/>
    </source>
</evidence>
<keyword evidence="4" id="KW-0547">Nucleotide-binding</keyword>
<dbReference type="EMBL" id="CAJNOO010003026">
    <property type="protein sequence ID" value="CAF1313383.1"/>
    <property type="molecule type" value="Genomic_DNA"/>
</dbReference>
<dbReference type="EMBL" id="CAJOAX010002568">
    <property type="protein sequence ID" value="CAF3805159.1"/>
    <property type="molecule type" value="Genomic_DNA"/>
</dbReference>
<dbReference type="AlphaFoldDB" id="A0A815HTC3"/>
<dbReference type="InterPro" id="IPR002302">
    <property type="entry name" value="Leu-tRNA-ligase"/>
</dbReference>
<evidence type="ECO:0000313" key="13">
    <source>
        <dbReference type="EMBL" id="CAF3903777.1"/>
    </source>
</evidence>
<evidence type="ECO:0000313" key="8">
    <source>
        <dbReference type="EMBL" id="CAF1313383.1"/>
    </source>
</evidence>
<dbReference type="EMBL" id="CAJNOU010002889">
    <property type="protein sequence ID" value="CAF1356747.1"/>
    <property type="molecule type" value="Genomic_DNA"/>
</dbReference>
<evidence type="ECO:0000313" key="10">
    <source>
        <dbReference type="EMBL" id="CAF1356747.1"/>
    </source>
</evidence>
<dbReference type="EC" id="6.1.1.4" evidence="2"/>
<evidence type="ECO:0000256" key="1">
    <source>
        <dbReference type="ARBA" id="ARBA00005594"/>
    </source>
</evidence>
<dbReference type="Gene3D" id="3.40.50.620">
    <property type="entry name" value="HUPs"/>
    <property type="match status" value="1"/>
</dbReference>
<keyword evidence="6" id="KW-0648">Protein biosynthesis</keyword>
<evidence type="ECO:0000256" key="2">
    <source>
        <dbReference type="ARBA" id="ARBA00013164"/>
    </source>
</evidence>
<dbReference type="Proteomes" id="UP000663823">
    <property type="component" value="Unassembled WGS sequence"/>
</dbReference>
<accession>A0A815HTC3</accession>
<dbReference type="EMBL" id="CAJOBE010002339">
    <property type="protein sequence ID" value="CAF3815502.1"/>
    <property type="molecule type" value="Genomic_DNA"/>
</dbReference>
<evidence type="ECO:0000313" key="9">
    <source>
        <dbReference type="EMBL" id="CAF1355105.1"/>
    </source>
</evidence>
<dbReference type="OrthoDB" id="15954at2759"/>
<dbReference type="GO" id="GO:0006429">
    <property type="term" value="P:leucyl-tRNA aminoacylation"/>
    <property type="evidence" value="ECO:0007669"/>
    <property type="project" value="InterPro"/>
</dbReference>
<dbReference type="Proteomes" id="UP000663836">
    <property type="component" value="Unassembled WGS sequence"/>
</dbReference>
<dbReference type="Proteomes" id="UP000663874">
    <property type="component" value="Unassembled WGS sequence"/>
</dbReference>
<evidence type="ECO:0000313" key="11">
    <source>
        <dbReference type="EMBL" id="CAF3805159.1"/>
    </source>
</evidence>
<dbReference type="PANTHER" id="PTHR43740:SF2">
    <property type="entry name" value="LEUCINE--TRNA LIGASE, MITOCHONDRIAL"/>
    <property type="match status" value="1"/>
</dbReference>
<reference evidence="10" key="1">
    <citation type="submission" date="2021-02" db="EMBL/GenBank/DDBJ databases">
        <authorList>
            <person name="Nowell W R."/>
        </authorList>
    </citation>
    <scope>NUCLEOTIDE SEQUENCE</scope>
</reference>
<dbReference type="PANTHER" id="PTHR43740">
    <property type="entry name" value="LEUCYL-TRNA SYNTHETASE"/>
    <property type="match status" value="1"/>
</dbReference>
<dbReference type="Proteomes" id="UP000663889">
    <property type="component" value="Unassembled WGS sequence"/>
</dbReference>
<name>A0A815HTC3_9BILA</name>
<evidence type="ECO:0000256" key="6">
    <source>
        <dbReference type="ARBA" id="ARBA00022917"/>
    </source>
</evidence>
<dbReference type="Proteomes" id="UP000663864">
    <property type="component" value="Unassembled WGS sequence"/>
</dbReference>
<evidence type="ECO:0000313" key="12">
    <source>
        <dbReference type="EMBL" id="CAF3815502.1"/>
    </source>
</evidence>
<dbReference type="InterPro" id="IPR014729">
    <property type="entry name" value="Rossmann-like_a/b/a_fold"/>
</dbReference>
<evidence type="ECO:0000313" key="14">
    <source>
        <dbReference type="Proteomes" id="UP000663889"/>
    </source>
</evidence>
<sequence>MYSKGLCASKEPFKRFIPIGMVQGKTYKTSSGQYVRKDDTLTIDKNTIIHLLTKEPLEIDWEKMSKSKYNGTDPQETIDQYGVDFT</sequence>
<gene>
    <name evidence="12" type="ORF">FNK824_LOCUS15833</name>
    <name evidence="13" type="ORF">JBS370_LOCUS21020</name>
    <name evidence="11" type="ORF">OTI717_LOCUS18504</name>
    <name evidence="8" type="ORF">RFH988_LOCUS30375</name>
    <name evidence="10" type="ORF">SEV965_LOCUS29160</name>
    <name evidence="9" type="ORF">ZHD862_LOCUS30774</name>
</gene>
<protein>
    <recommendedName>
        <fullName evidence="2">leucine--tRNA ligase</fullName>
        <ecNumber evidence="2">6.1.1.4</ecNumber>
    </recommendedName>
</protein>